<accession>A0A5N6PI52</accession>
<dbReference type="AlphaFoldDB" id="A0A5N6PI52"/>
<dbReference type="Pfam" id="PF14299">
    <property type="entry name" value="PP2"/>
    <property type="match status" value="1"/>
</dbReference>
<dbReference type="OrthoDB" id="778454at2759"/>
<feature type="region of interest" description="Disordered" evidence="1">
    <location>
        <begin position="1"/>
        <end position="20"/>
    </location>
</feature>
<feature type="compositionally biased region" description="Acidic residues" evidence="1">
    <location>
        <begin position="272"/>
        <end position="284"/>
    </location>
</feature>
<sequence>MNEKSLLVENEDENQTISDSDSYCEEELPADYEDMMKWSTDIMQWTTKKEAYSIIRKGFLIDDGEKWFFLDKNGKKCHKLSAAYIRAYSKDDIYLSESRFKEATLLNSSGFSIKCEIESHLLSPQTTYETYLVYKYLPENQSRFEGPMKVRNNLASFDASFDCWPKLKGIPQQRNDGWIEVKIWEFRTAATIEIVPIDFNVESGIHYPLTVPIEYYMDSDNNIPSFEGLVIQGVEKLDQVCDSADHDLAEYEIQHGTKIRPSPEIQLEGVVEDVDEDEESDSEETPIASKPVTKPECVSNKTTKEAPFPEALVKPDLSNKTKRGPQQDELWEVFKQVKINLPLLDAIKQVPVYAKYLKELCTQKRQHKLPKKLDVNVQVSAILSGAHPPKLEDPGTPLISIQIGDFTSERALLDLGASISILPGSLYDQFDFGVMWNRLRKGKGKQTAEQGSSSRQKSIAKKRRTLLVDESESDDDQIQQMGERERRQMEADIEHIPKPTWQRDDKLSTLPEVWQEDLYREKMTKLKRKEDAMVTERAVLMPECTALGIVECFQRLALMRQQGALHADTFYIRKQHKVFSLSKLDSRDWGYIMKDILTGQSLKGLKSEMMEESSEEEEDESEEEEEEDETENIGGSGTGTGGNASQFEDDLLTAVVHSMRPKEFHQWPPIAQLNWDRNSREYELNRKHRERQELIARSNAYFAQQEINARFADNEQIRHYEDYYAGRPYREHPRPVEWSTAREVDRSVAQFPYPQTHSSSWAPLPTPQEQSGSFDPFNLGSLQTEAEALLCGNVFELRLDVNSKWEILVGVMEVLIFE</sequence>
<reference evidence="2 3" key="1">
    <citation type="submission" date="2019-05" db="EMBL/GenBank/DDBJ databases">
        <title>Mikania micrantha, genome provides insights into the molecular mechanism of rapid growth.</title>
        <authorList>
            <person name="Liu B."/>
        </authorList>
    </citation>
    <scope>NUCLEOTIDE SEQUENCE [LARGE SCALE GENOMIC DNA]</scope>
    <source>
        <strain evidence="2">NLD-2019</strain>
        <tissue evidence="2">Leaf</tissue>
    </source>
</reference>
<comment type="caution">
    <text evidence="2">The sequence shown here is derived from an EMBL/GenBank/DDBJ whole genome shotgun (WGS) entry which is preliminary data.</text>
</comment>
<dbReference type="PANTHER" id="PTHR32278:SF135">
    <property type="entry name" value="F-BOX PROTEIN PP2-B12"/>
    <property type="match status" value="1"/>
</dbReference>
<dbReference type="InterPro" id="IPR025886">
    <property type="entry name" value="PP2-like"/>
</dbReference>
<keyword evidence="3" id="KW-1185">Reference proteome</keyword>
<name>A0A5N6PI52_9ASTR</name>
<feature type="region of interest" description="Disordered" evidence="1">
    <location>
        <begin position="272"/>
        <end position="325"/>
    </location>
</feature>
<organism evidence="2 3">
    <name type="scientific">Mikania micrantha</name>
    <name type="common">bitter vine</name>
    <dbReference type="NCBI Taxonomy" id="192012"/>
    <lineage>
        <taxon>Eukaryota</taxon>
        <taxon>Viridiplantae</taxon>
        <taxon>Streptophyta</taxon>
        <taxon>Embryophyta</taxon>
        <taxon>Tracheophyta</taxon>
        <taxon>Spermatophyta</taxon>
        <taxon>Magnoliopsida</taxon>
        <taxon>eudicotyledons</taxon>
        <taxon>Gunneridae</taxon>
        <taxon>Pentapetalae</taxon>
        <taxon>asterids</taxon>
        <taxon>campanulids</taxon>
        <taxon>Asterales</taxon>
        <taxon>Asteraceae</taxon>
        <taxon>Asteroideae</taxon>
        <taxon>Heliantheae alliance</taxon>
        <taxon>Eupatorieae</taxon>
        <taxon>Mikania</taxon>
    </lineage>
</organism>
<feature type="region of interest" description="Disordered" evidence="1">
    <location>
        <begin position="603"/>
        <end position="646"/>
    </location>
</feature>
<feature type="compositionally biased region" description="Acidic residues" evidence="1">
    <location>
        <begin position="610"/>
        <end position="631"/>
    </location>
</feature>
<protein>
    <submittedName>
        <fullName evidence="2">Uncharacterized protein</fullName>
    </submittedName>
</protein>
<feature type="region of interest" description="Disordered" evidence="1">
    <location>
        <begin position="754"/>
        <end position="774"/>
    </location>
</feature>
<evidence type="ECO:0000313" key="2">
    <source>
        <dbReference type="EMBL" id="KAD6453731.1"/>
    </source>
</evidence>
<feature type="compositionally biased region" description="Polar residues" evidence="1">
    <location>
        <begin position="447"/>
        <end position="457"/>
    </location>
</feature>
<evidence type="ECO:0000313" key="3">
    <source>
        <dbReference type="Proteomes" id="UP000326396"/>
    </source>
</evidence>
<feature type="compositionally biased region" description="Polar residues" evidence="1">
    <location>
        <begin position="754"/>
        <end position="773"/>
    </location>
</feature>
<dbReference type="Proteomes" id="UP000326396">
    <property type="component" value="Linkage Group LG12"/>
</dbReference>
<gene>
    <name evidence="2" type="ORF">E3N88_08437</name>
</gene>
<evidence type="ECO:0000256" key="1">
    <source>
        <dbReference type="SAM" id="MobiDB-lite"/>
    </source>
</evidence>
<feature type="region of interest" description="Disordered" evidence="1">
    <location>
        <begin position="443"/>
        <end position="482"/>
    </location>
</feature>
<proteinExistence type="predicted"/>
<dbReference type="EMBL" id="SZYD01000004">
    <property type="protein sequence ID" value="KAD6453731.1"/>
    <property type="molecule type" value="Genomic_DNA"/>
</dbReference>
<dbReference type="PANTHER" id="PTHR32278">
    <property type="entry name" value="F-BOX DOMAIN-CONTAINING PROTEIN"/>
    <property type="match status" value="1"/>
</dbReference>